<protein>
    <submittedName>
        <fullName evidence="2">Protein PS1</fullName>
    </submittedName>
</protein>
<dbReference type="AlphaFoldDB" id="A0A0U0ZGX9"/>
<keyword evidence="1" id="KW-0472">Membrane</keyword>
<evidence type="ECO:0000313" key="2">
    <source>
        <dbReference type="EMBL" id="CPV36844.1"/>
    </source>
</evidence>
<keyword evidence="1" id="KW-1133">Transmembrane helix</keyword>
<dbReference type="InterPro" id="IPR013207">
    <property type="entry name" value="LGFP"/>
</dbReference>
<feature type="transmembrane region" description="Helical" evidence="1">
    <location>
        <begin position="12"/>
        <end position="36"/>
    </location>
</feature>
<name>A0A0U0ZGX9_9MYCO</name>
<proteinExistence type="predicted"/>
<dbReference type="Proteomes" id="UP000045782">
    <property type="component" value="Unassembled WGS sequence"/>
</dbReference>
<evidence type="ECO:0000256" key="1">
    <source>
        <dbReference type="SAM" id="Phobius"/>
    </source>
</evidence>
<gene>
    <name evidence="2" type="primary">csp1_1</name>
    <name evidence="2" type="ORF">ERS075579_00836</name>
</gene>
<sequence length="207" mass="20936">MKRLVKVRQRQLVGPAATRVGAVIAAVAITGGGIAACSKDDAKDAMSTASSAASSGASAASSGLSSATSAMSSAATAPELRYDVPGGEVILDGDVAKTFTKAGGEQKVGRLTAKPEQQGAGTVFTFENGNIYSSTATGTHLVQGEILRVYNQNGGPTGSLGYPISDEAQTNGGPQTASGGWISKFQHGEISWLNQGDGNFREAVSPK</sequence>
<accession>A0A0U0ZGX9</accession>
<evidence type="ECO:0000313" key="3">
    <source>
        <dbReference type="Proteomes" id="UP000045782"/>
    </source>
</evidence>
<organism evidence="2 3">
    <name type="scientific">Mycobacteroides abscessus</name>
    <dbReference type="NCBI Taxonomy" id="36809"/>
    <lineage>
        <taxon>Bacteria</taxon>
        <taxon>Bacillati</taxon>
        <taxon>Actinomycetota</taxon>
        <taxon>Actinomycetes</taxon>
        <taxon>Mycobacteriales</taxon>
        <taxon>Mycobacteriaceae</taxon>
        <taxon>Mycobacteroides</taxon>
    </lineage>
</organism>
<dbReference type="EMBL" id="CSWP01000001">
    <property type="protein sequence ID" value="CPV36844.1"/>
    <property type="molecule type" value="Genomic_DNA"/>
</dbReference>
<reference evidence="2 3" key="1">
    <citation type="submission" date="2015-03" db="EMBL/GenBank/DDBJ databases">
        <authorList>
            <person name="Murphy D."/>
        </authorList>
    </citation>
    <scope>NUCLEOTIDE SEQUENCE [LARGE SCALE GENOMIC DNA]</scope>
    <source>
        <strain evidence="2 3">PAP088</strain>
    </source>
</reference>
<dbReference type="Pfam" id="PF08310">
    <property type="entry name" value="LGFP"/>
    <property type="match status" value="1"/>
</dbReference>
<keyword evidence="1" id="KW-0812">Transmembrane</keyword>